<evidence type="ECO:0000256" key="2">
    <source>
        <dbReference type="SAM" id="Phobius"/>
    </source>
</evidence>
<evidence type="ECO:0000313" key="3">
    <source>
        <dbReference type="EMBL" id="ODV94342.1"/>
    </source>
</evidence>
<keyword evidence="2" id="KW-0472">Membrane</keyword>
<reference evidence="4" key="1">
    <citation type="submission" date="2016-05" db="EMBL/GenBank/DDBJ databases">
        <title>Comparative genomics of biotechnologically important yeasts.</title>
        <authorList>
            <consortium name="DOE Joint Genome Institute"/>
            <person name="Riley R."/>
            <person name="Haridas S."/>
            <person name="Wolfe K.H."/>
            <person name="Lopes M.R."/>
            <person name="Hittinger C.T."/>
            <person name="Goker M."/>
            <person name="Salamov A."/>
            <person name="Wisecaver J."/>
            <person name="Long T.M."/>
            <person name="Aerts A.L."/>
            <person name="Barry K."/>
            <person name="Choi C."/>
            <person name="Clum A."/>
            <person name="Coughlan A.Y."/>
            <person name="Deshpande S."/>
            <person name="Douglass A.P."/>
            <person name="Hanson S.J."/>
            <person name="Klenk H.-P."/>
            <person name="Labutti K."/>
            <person name="Lapidus A."/>
            <person name="Lindquist E."/>
            <person name="Lipzen A."/>
            <person name="Meier-Kolthoff J.P."/>
            <person name="Ohm R.A."/>
            <person name="Otillar R.P."/>
            <person name="Pangilinan J."/>
            <person name="Peng Y."/>
            <person name="Rokas A."/>
            <person name="Rosa C.A."/>
            <person name="Scheuner C."/>
            <person name="Sibirny A.A."/>
            <person name="Slot J.C."/>
            <person name="Stielow J.B."/>
            <person name="Sun H."/>
            <person name="Kurtzman C.P."/>
            <person name="Blackwell M."/>
            <person name="Grigoriev I.V."/>
            <person name="Jeffries T.W."/>
        </authorList>
    </citation>
    <scope>NUCLEOTIDE SEQUENCE [LARGE SCALE GENOMIC DNA]</scope>
    <source>
        <strain evidence="4">NRRL Y-2460</strain>
    </source>
</reference>
<keyword evidence="2" id="KW-0812">Transmembrane</keyword>
<dbReference type="EMBL" id="KV454016">
    <property type="protein sequence ID" value="ODV94342.1"/>
    <property type="molecule type" value="Genomic_DNA"/>
</dbReference>
<keyword evidence="4" id="KW-1185">Reference proteome</keyword>
<feature type="transmembrane region" description="Helical" evidence="2">
    <location>
        <begin position="81"/>
        <end position="102"/>
    </location>
</feature>
<feature type="region of interest" description="Disordered" evidence="1">
    <location>
        <begin position="185"/>
        <end position="205"/>
    </location>
</feature>
<sequence length="310" mass="35667">MDAPNSVDRNAGEYVKKMAVEFYDLDHELTKDERIDLSLFYNNIWTSTLKFSYLGFLAGISIPFGIKYYKTGSINGVNFLRASFGGVIGMIIVPQVLSPYYFRRKMNEMKISKGESSNEVQIISRLPYPLAFKWWTYYKTTATDPSKAMPDPRRQLDPAEADKLERRPGFIGASGDLFGLKRKKDDDVNERDVTDNQEEEFRSHSSWDRVRRGYYNGEEPTNISRDSDYDSEAVLYDNEAFEQENQRSEPPTQFQQQQQQQQQQHRQLSAWEKVRQQSLGKSGNIVSSPVHGNSIIKKDGGDDNDDEGSF</sequence>
<feature type="compositionally biased region" description="Basic and acidic residues" evidence="1">
    <location>
        <begin position="150"/>
        <end position="166"/>
    </location>
</feature>
<dbReference type="OrthoDB" id="3994427at2759"/>
<dbReference type="STRING" id="669874.A0A1E4TRI8"/>
<dbReference type="AlphaFoldDB" id="A0A1E4TRI8"/>
<feature type="compositionally biased region" description="Polar residues" evidence="1">
    <location>
        <begin position="276"/>
        <end position="291"/>
    </location>
</feature>
<feature type="transmembrane region" description="Helical" evidence="2">
    <location>
        <begin position="51"/>
        <end position="69"/>
    </location>
</feature>
<feature type="region of interest" description="Disordered" evidence="1">
    <location>
        <begin position="144"/>
        <end position="166"/>
    </location>
</feature>
<dbReference type="Proteomes" id="UP000094236">
    <property type="component" value="Unassembled WGS sequence"/>
</dbReference>
<gene>
    <name evidence="3" type="ORF">PACTADRAFT_51200</name>
</gene>
<organism evidence="3 4">
    <name type="scientific">Pachysolen tannophilus NRRL Y-2460</name>
    <dbReference type="NCBI Taxonomy" id="669874"/>
    <lineage>
        <taxon>Eukaryota</taxon>
        <taxon>Fungi</taxon>
        <taxon>Dikarya</taxon>
        <taxon>Ascomycota</taxon>
        <taxon>Saccharomycotina</taxon>
        <taxon>Pichiomycetes</taxon>
        <taxon>Pachysolenaceae</taxon>
        <taxon>Pachysolen</taxon>
    </lineage>
</organism>
<evidence type="ECO:0000256" key="1">
    <source>
        <dbReference type="SAM" id="MobiDB-lite"/>
    </source>
</evidence>
<feature type="compositionally biased region" description="Low complexity" evidence="1">
    <location>
        <begin position="253"/>
        <end position="264"/>
    </location>
</feature>
<proteinExistence type="predicted"/>
<feature type="region of interest" description="Disordered" evidence="1">
    <location>
        <begin position="241"/>
        <end position="310"/>
    </location>
</feature>
<dbReference type="Pfam" id="PF07954">
    <property type="entry name" value="DUF1689"/>
    <property type="match status" value="1"/>
</dbReference>
<dbReference type="InterPro" id="IPR012470">
    <property type="entry name" value="Pup1-like"/>
</dbReference>
<name>A0A1E4TRI8_PACTA</name>
<protein>
    <submittedName>
        <fullName evidence="3">Uncharacterized protein</fullName>
    </submittedName>
</protein>
<accession>A0A1E4TRI8</accession>
<evidence type="ECO:0000313" key="4">
    <source>
        <dbReference type="Proteomes" id="UP000094236"/>
    </source>
</evidence>
<keyword evidence="2" id="KW-1133">Transmembrane helix</keyword>